<protein>
    <submittedName>
        <fullName evidence="2">Methionine adenosyltransferase regulatory beta subunit</fullName>
    </submittedName>
</protein>
<accession>F4PNP7</accession>
<dbReference type="CDD" id="cd05254">
    <property type="entry name" value="dTDP_HR_like_SDR_e"/>
    <property type="match status" value="1"/>
</dbReference>
<reference evidence="3" key="1">
    <citation type="journal article" date="2011" name="Genome Res.">
        <title>Phylogeny-wide analysis of social amoeba genomes highlights ancient origins for complex intercellular communication.</title>
        <authorList>
            <person name="Heidel A.J."/>
            <person name="Lawal H.M."/>
            <person name="Felder M."/>
            <person name="Schilde C."/>
            <person name="Helps N.R."/>
            <person name="Tunggal B."/>
            <person name="Rivero F."/>
            <person name="John U."/>
            <person name="Schleicher M."/>
            <person name="Eichinger L."/>
            <person name="Platzer M."/>
            <person name="Noegel A.A."/>
            <person name="Schaap P."/>
            <person name="Gloeckner G."/>
        </authorList>
    </citation>
    <scope>NUCLEOTIDE SEQUENCE [LARGE SCALE GENOMIC DNA]</scope>
    <source>
        <strain evidence="3">SH3</strain>
    </source>
</reference>
<dbReference type="OrthoDB" id="6235964at2759"/>
<dbReference type="RefSeq" id="XP_004360951.1">
    <property type="nucleotide sequence ID" value="XM_004360894.1"/>
</dbReference>
<dbReference type="Pfam" id="PF04321">
    <property type="entry name" value="RmlD_sub_bind"/>
    <property type="match status" value="1"/>
</dbReference>
<dbReference type="Proteomes" id="UP000007797">
    <property type="component" value="Unassembled WGS sequence"/>
</dbReference>
<organism evidence="2 3">
    <name type="scientific">Cavenderia fasciculata</name>
    <name type="common">Slime mold</name>
    <name type="synonym">Dictyostelium fasciculatum</name>
    <dbReference type="NCBI Taxonomy" id="261658"/>
    <lineage>
        <taxon>Eukaryota</taxon>
        <taxon>Amoebozoa</taxon>
        <taxon>Evosea</taxon>
        <taxon>Eumycetozoa</taxon>
        <taxon>Dictyostelia</taxon>
        <taxon>Acytosteliales</taxon>
        <taxon>Cavenderiaceae</taxon>
        <taxon>Cavenderia</taxon>
    </lineage>
</organism>
<evidence type="ECO:0000313" key="3">
    <source>
        <dbReference type="Proteomes" id="UP000007797"/>
    </source>
</evidence>
<dbReference type="AlphaFoldDB" id="F4PNP7"/>
<name>F4PNP7_CACFS</name>
<dbReference type="EMBL" id="GL883008">
    <property type="protein sequence ID" value="EGG23100.1"/>
    <property type="molecule type" value="Genomic_DNA"/>
</dbReference>
<dbReference type="SUPFAM" id="SSF51735">
    <property type="entry name" value="NAD(P)-binding Rossmann-fold domains"/>
    <property type="match status" value="1"/>
</dbReference>
<dbReference type="InterPro" id="IPR029903">
    <property type="entry name" value="RmlD-like-bd"/>
</dbReference>
<keyword evidence="3" id="KW-1185">Reference proteome</keyword>
<dbReference type="STRING" id="1054147.F4PNP7"/>
<dbReference type="GO" id="GO:0048269">
    <property type="term" value="C:methionine adenosyltransferase complex"/>
    <property type="evidence" value="ECO:0007669"/>
    <property type="project" value="TreeGrafter"/>
</dbReference>
<evidence type="ECO:0000259" key="1">
    <source>
        <dbReference type="Pfam" id="PF04321"/>
    </source>
</evidence>
<dbReference type="GO" id="GO:0006556">
    <property type="term" value="P:S-adenosylmethionine biosynthetic process"/>
    <property type="evidence" value="ECO:0007669"/>
    <property type="project" value="UniProtKB-UniPathway"/>
</dbReference>
<dbReference type="KEGG" id="dfa:DFA_05230"/>
<dbReference type="Gene3D" id="3.40.50.720">
    <property type="entry name" value="NAD(P)-binding Rossmann-like Domain"/>
    <property type="match status" value="1"/>
</dbReference>
<sequence length="315" mass="35285">MRVLVTGASGLLGRAFMRIAADMAHKQQCQVLGLAFSRYDQYKDQFNLKKVDLCDKEQLRQLVLDFKPTVIIHSAAERNLNNCENNKEKTFNLNVSTTEYISDLAKEVGAYILLISSDYVFDGTSPPYTPDAKTHPLSFYGETKRESEVVALKSNPLNKILRVPVLYGQVENLKECSVTMVANQIINKKKEELVEIDNSQIRYPTLVDNVARVGYDLIGLGDVTNQLQGGIYHYTGNEKMTKYDMAKAMASIIPSIVDTNTIKPLDNPPITEPRPHDAQLDLTSTTEALQHPLPQSSFKLEISSVFKLLNIQTSL</sequence>
<dbReference type="InterPro" id="IPR036291">
    <property type="entry name" value="NAD(P)-bd_dom_sf"/>
</dbReference>
<dbReference type="PANTHER" id="PTHR10491">
    <property type="entry name" value="DTDP-4-DEHYDRORHAMNOSE REDUCTASE"/>
    <property type="match status" value="1"/>
</dbReference>
<dbReference type="GO" id="GO:0048270">
    <property type="term" value="F:methionine adenosyltransferase regulator activity"/>
    <property type="evidence" value="ECO:0007669"/>
    <property type="project" value="TreeGrafter"/>
</dbReference>
<dbReference type="GeneID" id="14875418"/>
<dbReference type="UniPathway" id="UPA00315">
    <property type="reaction ID" value="UER00080"/>
</dbReference>
<dbReference type="InterPro" id="IPR005913">
    <property type="entry name" value="dTDP_dehydrorham_reduct"/>
</dbReference>
<proteinExistence type="predicted"/>
<feature type="domain" description="RmlD-like substrate binding" evidence="1">
    <location>
        <begin position="1"/>
        <end position="295"/>
    </location>
</feature>
<evidence type="ECO:0000313" key="2">
    <source>
        <dbReference type="EMBL" id="EGG23100.1"/>
    </source>
</evidence>
<dbReference type="PANTHER" id="PTHR10491:SF4">
    <property type="entry name" value="METHIONINE ADENOSYLTRANSFERASE 2 SUBUNIT BETA"/>
    <property type="match status" value="1"/>
</dbReference>
<dbReference type="OMA" id="IRTAWVY"/>
<gene>
    <name evidence="2" type="ORF">DFA_05230</name>
</gene>